<evidence type="ECO:0000313" key="1">
    <source>
        <dbReference type="EMBL" id="KAK4824187.1"/>
    </source>
</evidence>
<accession>A0AAN7NFD7</accession>
<protein>
    <submittedName>
        <fullName evidence="1">Uncharacterized protein</fullName>
    </submittedName>
</protein>
<name>A0AAN7NFD7_MYCAM</name>
<dbReference type="Proteomes" id="UP001333110">
    <property type="component" value="Unassembled WGS sequence"/>
</dbReference>
<dbReference type="AlphaFoldDB" id="A0AAN7NFD7"/>
<dbReference type="EMBL" id="JAUNZN010000003">
    <property type="protein sequence ID" value="KAK4824187.1"/>
    <property type="molecule type" value="Genomic_DNA"/>
</dbReference>
<sequence length="260" mass="28679">MANPAKWERLRPLRPDTLRVSEVQGGRGREVPLGDGERAGRRCNALLPRREVLRRFPKVLPLACPAGGSLGWEDEAGLARVVHERGVVVEISYSLVSLTSVPWKIMKEVLLEAISRHVKEKVIGNSQHDYTCKLITFDCKLLDECVKNKKNQNNKKNPKKTPNWLDHQAQRGVWITSGVPQESILGHVLLIGGGCGMHPHDVYGWGRCHRQLGIGWRNGSGTGWGTTWLKGPGDPDGQCTKHVPTLCPGIEAYEAVLAGA</sequence>
<organism evidence="1 2">
    <name type="scientific">Mycteria americana</name>
    <name type="common">Wood stork</name>
    <dbReference type="NCBI Taxonomy" id="33587"/>
    <lineage>
        <taxon>Eukaryota</taxon>
        <taxon>Metazoa</taxon>
        <taxon>Chordata</taxon>
        <taxon>Craniata</taxon>
        <taxon>Vertebrata</taxon>
        <taxon>Euteleostomi</taxon>
        <taxon>Archelosauria</taxon>
        <taxon>Archosauria</taxon>
        <taxon>Dinosauria</taxon>
        <taxon>Saurischia</taxon>
        <taxon>Theropoda</taxon>
        <taxon>Coelurosauria</taxon>
        <taxon>Aves</taxon>
        <taxon>Neognathae</taxon>
        <taxon>Neoaves</taxon>
        <taxon>Aequornithes</taxon>
        <taxon>Ciconiiformes</taxon>
        <taxon>Ciconiidae</taxon>
        <taxon>Mycteria</taxon>
    </lineage>
</organism>
<keyword evidence="2" id="KW-1185">Reference proteome</keyword>
<comment type="caution">
    <text evidence="1">The sequence shown here is derived from an EMBL/GenBank/DDBJ whole genome shotgun (WGS) entry which is preliminary data.</text>
</comment>
<gene>
    <name evidence="1" type="ORF">QYF61_012003</name>
</gene>
<reference evidence="1 2" key="1">
    <citation type="journal article" date="2023" name="J. Hered.">
        <title>Chromosome-level genome of the wood stork (Mycteria americana) provides insight into avian chromosome evolution.</title>
        <authorList>
            <person name="Flamio R. Jr."/>
            <person name="Ramstad K.M."/>
        </authorList>
    </citation>
    <scope>NUCLEOTIDE SEQUENCE [LARGE SCALE GENOMIC DNA]</scope>
    <source>
        <strain evidence="1">JAX WOST 10</strain>
    </source>
</reference>
<evidence type="ECO:0000313" key="2">
    <source>
        <dbReference type="Proteomes" id="UP001333110"/>
    </source>
</evidence>
<proteinExistence type="predicted"/>